<evidence type="ECO:0000313" key="1">
    <source>
        <dbReference type="EMBL" id="JAD73787.1"/>
    </source>
</evidence>
<proteinExistence type="predicted"/>
<protein>
    <submittedName>
        <fullName evidence="1">Uncharacterized protein</fullName>
    </submittedName>
</protein>
<dbReference type="EMBL" id="GBRH01224108">
    <property type="protein sequence ID" value="JAD73787.1"/>
    <property type="molecule type" value="Transcribed_RNA"/>
</dbReference>
<reference evidence="1" key="2">
    <citation type="journal article" date="2015" name="Data Brief">
        <title>Shoot transcriptome of the giant reed, Arundo donax.</title>
        <authorList>
            <person name="Barrero R.A."/>
            <person name="Guerrero F.D."/>
            <person name="Moolhuijzen P."/>
            <person name="Goolsby J.A."/>
            <person name="Tidwell J."/>
            <person name="Bellgard S.E."/>
            <person name="Bellgard M.I."/>
        </authorList>
    </citation>
    <scope>NUCLEOTIDE SEQUENCE</scope>
    <source>
        <tissue evidence="1">Shoot tissue taken approximately 20 cm above the soil surface</tissue>
    </source>
</reference>
<sequence length="22" mass="2160">MTMSLDVTLVAASKPGGVVSVP</sequence>
<accession>A0A0A9CQK4</accession>
<reference evidence="1" key="1">
    <citation type="submission" date="2014-09" db="EMBL/GenBank/DDBJ databases">
        <authorList>
            <person name="Magalhaes I.L.F."/>
            <person name="Oliveira U."/>
            <person name="Santos F.R."/>
            <person name="Vidigal T.H.D.A."/>
            <person name="Brescovit A.D."/>
            <person name="Santos A.J."/>
        </authorList>
    </citation>
    <scope>NUCLEOTIDE SEQUENCE</scope>
    <source>
        <tissue evidence="1">Shoot tissue taken approximately 20 cm above the soil surface</tissue>
    </source>
</reference>
<name>A0A0A9CQK4_ARUDO</name>
<dbReference type="AlphaFoldDB" id="A0A0A9CQK4"/>
<organism evidence="1">
    <name type="scientific">Arundo donax</name>
    <name type="common">Giant reed</name>
    <name type="synonym">Donax arundinaceus</name>
    <dbReference type="NCBI Taxonomy" id="35708"/>
    <lineage>
        <taxon>Eukaryota</taxon>
        <taxon>Viridiplantae</taxon>
        <taxon>Streptophyta</taxon>
        <taxon>Embryophyta</taxon>
        <taxon>Tracheophyta</taxon>
        <taxon>Spermatophyta</taxon>
        <taxon>Magnoliopsida</taxon>
        <taxon>Liliopsida</taxon>
        <taxon>Poales</taxon>
        <taxon>Poaceae</taxon>
        <taxon>PACMAD clade</taxon>
        <taxon>Arundinoideae</taxon>
        <taxon>Arundineae</taxon>
        <taxon>Arundo</taxon>
    </lineage>
</organism>